<reference evidence="1" key="1">
    <citation type="journal article" date="2020" name="Stud. Mycol.">
        <title>101 Dothideomycetes genomes: a test case for predicting lifestyles and emergence of pathogens.</title>
        <authorList>
            <person name="Haridas S."/>
            <person name="Albert R."/>
            <person name="Binder M."/>
            <person name="Bloem J."/>
            <person name="Labutti K."/>
            <person name="Salamov A."/>
            <person name="Andreopoulos B."/>
            <person name="Baker S."/>
            <person name="Barry K."/>
            <person name="Bills G."/>
            <person name="Bluhm B."/>
            <person name="Cannon C."/>
            <person name="Castanera R."/>
            <person name="Culley D."/>
            <person name="Daum C."/>
            <person name="Ezra D."/>
            <person name="Gonzalez J."/>
            <person name="Henrissat B."/>
            <person name="Kuo A."/>
            <person name="Liang C."/>
            <person name="Lipzen A."/>
            <person name="Lutzoni F."/>
            <person name="Magnuson J."/>
            <person name="Mondo S."/>
            <person name="Nolan M."/>
            <person name="Ohm R."/>
            <person name="Pangilinan J."/>
            <person name="Park H.-J."/>
            <person name="Ramirez L."/>
            <person name="Alfaro M."/>
            <person name="Sun H."/>
            <person name="Tritt A."/>
            <person name="Yoshinaga Y."/>
            <person name="Zwiers L.-H."/>
            <person name="Turgeon B."/>
            <person name="Goodwin S."/>
            <person name="Spatafora J."/>
            <person name="Crous P."/>
            <person name="Grigoriev I."/>
        </authorList>
    </citation>
    <scope>NUCLEOTIDE SEQUENCE</scope>
    <source>
        <strain evidence="1">CBS 183.55</strain>
    </source>
</reference>
<evidence type="ECO:0000313" key="2">
    <source>
        <dbReference type="Proteomes" id="UP000800082"/>
    </source>
</evidence>
<dbReference type="EMBL" id="ML979001">
    <property type="protein sequence ID" value="KAF1923739.1"/>
    <property type="molecule type" value="Genomic_DNA"/>
</dbReference>
<gene>
    <name evidence="1" type="ORF">M421DRAFT_95858</name>
</gene>
<keyword evidence="2" id="KW-1185">Reference proteome</keyword>
<dbReference type="GeneID" id="54356013"/>
<name>A0A6A5R8S2_9PLEO</name>
<dbReference type="RefSeq" id="XP_033443992.1">
    <property type="nucleotide sequence ID" value="XM_033598346.1"/>
</dbReference>
<proteinExistence type="predicted"/>
<evidence type="ECO:0000313" key="1">
    <source>
        <dbReference type="EMBL" id="KAF1923739.1"/>
    </source>
</evidence>
<sequence length="573" mass="64958">MTHQRPCMKRADGSSSYFINDLISAANTNDRFKLLEDDAILPANLSNAIHPLFRQLEGDERLHLALQVASHFLLHDRLLEFFVPLLHGCVMHDPQSSKEYLCDPLVHASKAKQALLLSSVRQSLDCLADRLEISFVSQKQRVWARTIMDDSTLMDSCCCRAFQTRLSPKIELTEKFSQFYYAADGYATATRSGQFRHDFLFAVTLVHEVVHAVGVMRRGNLNEPHYRLNSPETEWGYAWENFMFGRIINPQDKTKAGTQILMCKVWADAKAANVNGGKEYSDVSMSWIAQWFRNETWNIARKQGPTAIALPTTHFKIQISHKLGAWIVRSDNPSVCKDIAALYRLWQLYNQRFEAEDCSFDSRKISNLVYYNGLTATELQVPNVPVPQRVRDAPKPSMIRKLLSSKRQSMKKSTPSANKYTSVTNTPLVAVRRGISACGAQRKRPLDNDDYFLPPVSKRIRPPPPASGFTPINTPLIAVHRASSPCSIRWKQPANDDDADFLPPTRKRYTAVSRDHMLSSALPPSVYMANAALPARYEWPHSGLTNDDQFRNSEQRGILLSDDLGKEDLRYPA</sequence>
<protein>
    <submittedName>
        <fullName evidence="1">Uncharacterized protein</fullName>
    </submittedName>
</protein>
<organism evidence="1 2">
    <name type="scientific">Didymella exigua CBS 183.55</name>
    <dbReference type="NCBI Taxonomy" id="1150837"/>
    <lineage>
        <taxon>Eukaryota</taxon>
        <taxon>Fungi</taxon>
        <taxon>Dikarya</taxon>
        <taxon>Ascomycota</taxon>
        <taxon>Pezizomycotina</taxon>
        <taxon>Dothideomycetes</taxon>
        <taxon>Pleosporomycetidae</taxon>
        <taxon>Pleosporales</taxon>
        <taxon>Pleosporineae</taxon>
        <taxon>Didymellaceae</taxon>
        <taxon>Didymella</taxon>
    </lineage>
</organism>
<dbReference type="OrthoDB" id="10254945at2759"/>
<dbReference type="Proteomes" id="UP000800082">
    <property type="component" value="Unassembled WGS sequence"/>
</dbReference>
<accession>A0A6A5R8S2</accession>
<dbReference type="AlphaFoldDB" id="A0A6A5R8S2"/>